<reference evidence="2 3" key="1">
    <citation type="submission" date="2021-02" db="EMBL/GenBank/DDBJ databases">
        <title>Variation within the Batrachochytrium salamandrivorans European outbreak.</title>
        <authorList>
            <person name="Kelly M."/>
            <person name="Pasmans F."/>
            <person name="Shea T.P."/>
            <person name="Munoz J.F."/>
            <person name="Carranza S."/>
            <person name="Cuomo C.A."/>
            <person name="Martel A."/>
        </authorList>
    </citation>
    <scope>NUCLEOTIDE SEQUENCE [LARGE SCALE GENOMIC DNA]</scope>
    <source>
        <strain evidence="2 3">AMFP18/2</strain>
    </source>
</reference>
<feature type="region of interest" description="Disordered" evidence="1">
    <location>
        <begin position="1"/>
        <end position="135"/>
    </location>
</feature>
<protein>
    <submittedName>
        <fullName evidence="2">Uncharacterized protein</fullName>
    </submittedName>
</protein>
<feature type="compositionally biased region" description="Low complexity" evidence="1">
    <location>
        <begin position="124"/>
        <end position="135"/>
    </location>
</feature>
<evidence type="ECO:0000313" key="3">
    <source>
        <dbReference type="Proteomes" id="UP001648503"/>
    </source>
</evidence>
<comment type="caution">
    <text evidence="2">The sequence shown here is derived from an EMBL/GenBank/DDBJ whole genome shotgun (WGS) entry which is preliminary data.</text>
</comment>
<dbReference type="EMBL" id="JAFCIX010000330">
    <property type="protein sequence ID" value="KAH6594679.1"/>
    <property type="molecule type" value="Genomic_DNA"/>
</dbReference>
<gene>
    <name evidence="2" type="ORF">BASA50_006357</name>
</gene>
<organism evidence="2 3">
    <name type="scientific">Batrachochytrium salamandrivorans</name>
    <dbReference type="NCBI Taxonomy" id="1357716"/>
    <lineage>
        <taxon>Eukaryota</taxon>
        <taxon>Fungi</taxon>
        <taxon>Fungi incertae sedis</taxon>
        <taxon>Chytridiomycota</taxon>
        <taxon>Chytridiomycota incertae sedis</taxon>
        <taxon>Chytridiomycetes</taxon>
        <taxon>Rhizophydiales</taxon>
        <taxon>Rhizophydiales incertae sedis</taxon>
        <taxon>Batrachochytrium</taxon>
    </lineage>
</organism>
<feature type="region of interest" description="Disordered" evidence="1">
    <location>
        <begin position="604"/>
        <end position="671"/>
    </location>
</feature>
<name>A0ABQ8F9X6_9FUNG</name>
<feature type="compositionally biased region" description="Low complexity" evidence="1">
    <location>
        <begin position="48"/>
        <end position="66"/>
    </location>
</feature>
<evidence type="ECO:0000313" key="2">
    <source>
        <dbReference type="EMBL" id="KAH6594679.1"/>
    </source>
</evidence>
<accession>A0ABQ8F9X6</accession>
<feature type="compositionally biased region" description="Basic and acidic residues" evidence="1">
    <location>
        <begin position="627"/>
        <end position="642"/>
    </location>
</feature>
<dbReference type="Proteomes" id="UP001648503">
    <property type="component" value="Unassembled WGS sequence"/>
</dbReference>
<proteinExistence type="predicted"/>
<evidence type="ECO:0000256" key="1">
    <source>
        <dbReference type="SAM" id="MobiDB-lite"/>
    </source>
</evidence>
<sequence length="865" mass="92418">MNSLNTPSTTATTTTAVHFSRRVRASRNVGKVPSDIIGEATHTPAQISSKASTKKATSDTKAPTTTESSGKPIHFSRRAPTKRATKPKQVNISIIKPKTRTSLSPSQIPRPIAASTTQYEHQPSSKVSPSSRIPISPRMVKANPQVDLKNSQSSAFKKTFPIHGSVGSVLTGDEESIYIDISHEISTGMDATAAVVSSGGVGGFGSNSYMQPDGVIPPGMAVNTDCIGDNLDTTGVEVSTAYGSNTMTVAGVVLSDEVSRVYSNSLMQLDNTSFPEIVVGMGCTYKSVEITRGKTSTNFISTTTMAAATILPGGAARVYSSSPTRLGGSSSLEVAVKGMCVGKKIVTSSRVRVHKPCGGRIMTAAAAGIYSDEPTTRLDDTISDSLLLVSREHYIEQFDISRVDDDRGKACKDVQSYDGGRLLDTLTSAVDYVERHQGNFIYEQDAAHMGSEVVCRGDPRQMGSSHSDYYRQTVYRSNLDILAASAISDAADCLKCPTALLQLCDIALDDGPLRPAWPLQGANTEHSSTSVHLTRNITPAPAPSAAMVIAAPAATAKQGSTAAKSKKAASTKRGGSLTAPIFNSIIGSEKEDAFLLKRKRTRKDGGIPTQRKKACKVATQPVVEESSGPKERLEAREEENKDIGSTSAVRRPYRTSKKPANPLATSGNTMPTEDELKAMTYIASSLRMVPHSSEVFEIHSTNLTCLSGSNSSTMKCTEKIKDETVGLLLTLNGVGARSLDLYLDAIESKQFASASQFRVTLLMDLRTIEAALGADGEADGDHLRRTLAKLFKLFGSLWEFYFPLVMDISQRNSGRRRCNARSDLGLALAAAPPSLSSLPARLKNKRAATELTDLDTAAPKRLCKL</sequence>
<keyword evidence="3" id="KW-1185">Reference proteome</keyword>
<feature type="compositionally biased region" description="Basic residues" evidence="1">
    <location>
        <begin position="74"/>
        <end position="86"/>
    </location>
</feature>